<dbReference type="AlphaFoldDB" id="A0A1S9I2W4"/>
<protein>
    <submittedName>
        <fullName evidence="1">Uncharacterized protein</fullName>
    </submittedName>
</protein>
<reference evidence="1 2" key="1">
    <citation type="submission" date="2016-12" db="EMBL/GenBank/DDBJ databases">
        <title>Clostridium tepidum sp. nov., a close relative of Clostridium sporogenes and Clostridium botulinum Group I.</title>
        <authorList>
            <person name="Dobritsa A.P."/>
            <person name="Kutumbaka K.K."/>
            <person name="Werner K."/>
            <person name="Wiedmann M."/>
            <person name="Asmus A."/>
            <person name="Samadpour M."/>
        </authorList>
    </citation>
    <scope>NUCLEOTIDE SEQUENCE [LARGE SCALE GENOMIC DNA]</scope>
    <source>
        <strain evidence="1 2">IEH 97212</strain>
    </source>
</reference>
<evidence type="ECO:0000313" key="2">
    <source>
        <dbReference type="Proteomes" id="UP000190256"/>
    </source>
</evidence>
<sequence length="105" mass="12389">MLSVNISKFNAISLEDTLNYTLYSKKLEKTVAGIARYAIKCLNEKLKKENISEDKVAEFYLAKCLLSISANSVWIQCSNKYKLDEDYLYVMLKKYYYQYTNIFFM</sequence>
<gene>
    <name evidence="1" type="ORF">BS638_10335</name>
</gene>
<dbReference type="OrthoDB" id="2083408at2"/>
<accession>A0A1S9I2W4</accession>
<comment type="caution">
    <text evidence="1">The sequence shown here is derived from an EMBL/GenBank/DDBJ whole genome shotgun (WGS) entry which is preliminary data.</text>
</comment>
<dbReference type="Proteomes" id="UP000190256">
    <property type="component" value="Unassembled WGS sequence"/>
</dbReference>
<organism evidence="1 2">
    <name type="scientific">Clostridium tepidum</name>
    <dbReference type="NCBI Taxonomy" id="1962263"/>
    <lineage>
        <taxon>Bacteria</taxon>
        <taxon>Bacillati</taxon>
        <taxon>Bacillota</taxon>
        <taxon>Clostridia</taxon>
        <taxon>Eubacteriales</taxon>
        <taxon>Clostridiaceae</taxon>
        <taxon>Clostridium</taxon>
    </lineage>
</organism>
<evidence type="ECO:0000313" key="1">
    <source>
        <dbReference type="EMBL" id="OOO64640.1"/>
    </source>
</evidence>
<proteinExistence type="predicted"/>
<dbReference type="EMBL" id="MRAE01000027">
    <property type="protein sequence ID" value="OOO64640.1"/>
    <property type="molecule type" value="Genomic_DNA"/>
</dbReference>
<dbReference type="RefSeq" id="WP_078054690.1">
    <property type="nucleotide sequence ID" value="NZ_MRAE01000027.1"/>
</dbReference>
<name>A0A1S9I2W4_9CLOT</name>